<feature type="region of interest" description="Disordered" evidence="6">
    <location>
        <begin position="501"/>
        <end position="557"/>
    </location>
</feature>
<protein>
    <recommendedName>
        <fullName evidence="11">Lysine-specific demethylase JMJ25</fullName>
    </recommendedName>
</protein>
<evidence type="ECO:0000256" key="6">
    <source>
        <dbReference type="SAM" id="MobiDB-lite"/>
    </source>
</evidence>
<evidence type="ECO:0000259" key="8">
    <source>
        <dbReference type="PROSITE" id="PS51667"/>
    </source>
</evidence>
<keyword evidence="10" id="KW-1185">Reference proteome</keyword>
<feature type="compositionally biased region" description="Basic and acidic residues" evidence="6">
    <location>
        <begin position="242"/>
        <end position="258"/>
    </location>
</feature>
<proteinExistence type="inferred from homology"/>
<dbReference type="Pfam" id="PF02373">
    <property type="entry name" value="JmjC"/>
    <property type="match status" value="1"/>
</dbReference>
<dbReference type="GO" id="GO:0000785">
    <property type="term" value="C:chromatin"/>
    <property type="evidence" value="ECO:0007669"/>
    <property type="project" value="TreeGrafter"/>
</dbReference>
<organism evidence="9 10">
    <name type="scientific">Carnegiea gigantea</name>
    <dbReference type="NCBI Taxonomy" id="171969"/>
    <lineage>
        <taxon>Eukaryota</taxon>
        <taxon>Viridiplantae</taxon>
        <taxon>Streptophyta</taxon>
        <taxon>Embryophyta</taxon>
        <taxon>Tracheophyta</taxon>
        <taxon>Spermatophyta</taxon>
        <taxon>Magnoliopsida</taxon>
        <taxon>eudicotyledons</taxon>
        <taxon>Gunneridae</taxon>
        <taxon>Pentapetalae</taxon>
        <taxon>Caryophyllales</taxon>
        <taxon>Cactineae</taxon>
        <taxon>Cactaceae</taxon>
        <taxon>Cactoideae</taxon>
        <taxon>Echinocereeae</taxon>
        <taxon>Carnegiea</taxon>
    </lineage>
</organism>
<dbReference type="OrthoDB" id="1667110at2759"/>
<dbReference type="EMBL" id="JAKOGI010000539">
    <property type="protein sequence ID" value="KAJ8433442.1"/>
    <property type="molecule type" value="Genomic_DNA"/>
</dbReference>
<dbReference type="InterPro" id="IPR003347">
    <property type="entry name" value="JmjC_dom"/>
</dbReference>
<evidence type="ECO:0000256" key="3">
    <source>
        <dbReference type="ARBA" id="ARBA00022723"/>
    </source>
</evidence>
<evidence type="ECO:0000313" key="9">
    <source>
        <dbReference type="EMBL" id="KAJ8433442.1"/>
    </source>
</evidence>
<evidence type="ECO:0000313" key="10">
    <source>
        <dbReference type="Proteomes" id="UP001153076"/>
    </source>
</evidence>
<dbReference type="GO" id="GO:0046872">
    <property type="term" value="F:metal ion binding"/>
    <property type="evidence" value="ECO:0007669"/>
    <property type="project" value="UniProtKB-KW"/>
</dbReference>
<name>A0A9Q1JZ28_9CARY</name>
<feature type="compositionally biased region" description="Basic and acidic residues" evidence="6">
    <location>
        <begin position="896"/>
        <end position="909"/>
    </location>
</feature>
<dbReference type="PANTHER" id="PTHR12549">
    <property type="entry name" value="JMJC DOMAIN-CONTAINING HISTONE DEMETHYLATION PROTEIN"/>
    <property type="match status" value="1"/>
</dbReference>
<feature type="region of interest" description="Disordered" evidence="6">
    <location>
        <begin position="1"/>
        <end position="280"/>
    </location>
</feature>
<dbReference type="SUPFAM" id="SSF51197">
    <property type="entry name" value="Clavaminate synthase-like"/>
    <property type="match status" value="1"/>
</dbReference>
<comment type="caution">
    <text evidence="5">Lacks conserved residue(s) required for the propagation of feature annotation.</text>
</comment>
<dbReference type="Gene3D" id="2.60.120.650">
    <property type="entry name" value="Cupin"/>
    <property type="match status" value="1"/>
</dbReference>
<feature type="compositionally biased region" description="Basic and acidic residues" evidence="6">
    <location>
        <begin position="201"/>
        <end position="234"/>
    </location>
</feature>
<dbReference type="Pfam" id="PF08879">
    <property type="entry name" value="WRC"/>
    <property type="match status" value="1"/>
</dbReference>
<evidence type="ECO:0000256" key="1">
    <source>
        <dbReference type="ARBA" id="ARBA00004123"/>
    </source>
</evidence>
<reference evidence="9" key="1">
    <citation type="submission" date="2022-04" db="EMBL/GenBank/DDBJ databases">
        <title>Carnegiea gigantea Genome sequencing and assembly v2.</title>
        <authorList>
            <person name="Copetti D."/>
            <person name="Sanderson M.J."/>
            <person name="Burquez A."/>
            <person name="Wojciechowski M.F."/>
        </authorList>
    </citation>
    <scope>NUCLEOTIDE SEQUENCE</scope>
    <source>
        <strain evidence="9">SGP5-SGP5p</strain>
        <tissue evidence="9">Aerial part</tissue>
    </source>
</reference>
<dbReference type="InterPro" id="IPR014977">
    <property type="entry name" value="WRC_dom"/>
</dbReference>
<dbReference type="GO" id="GO:0006357">
    <property type="term" value="P:regulation of transcription by RNA polymerase II"/>
    <property type="evidence" value="ECO:0007669"/>
    <property type="project" value="TreeGrafter"/>
</dbReference>
<dbReference type="InterPro" id="IPR045109">
    <property type="entry name" value="LSDs-like"/>
</dbReference>
<feature type="compositionally biased region" description="Basic and acidic residues" evidence="6">
    <location>
        <begin position="17"/>
        <end position="38"/>
    </location>
</feature>
<feature type="region of interest" description="Disordered" evidence="6">
    <location>
        <begin position="1166"/>
        <end position="1188"/>
    </location>
</feature>
<dbReference type="GO" id="GO:0000118">
    <property type="term" value="C:histone deacetylase complex"/>
    <property type="evidence" value="ECO:0007669"/>
    <property type="project" value="TreeGrafter"/>
</dbReference>
<dbReference type="GO" id="GO:0003712">
    <property type="term" value="F:transcription coregulator activity"/>
    <property type="evidence" value="ECO:0007669"/>
    <property type="project" value="TreeGrafter"/>
</dbReference>
<dbReference type="AlphaFoldDB" id="A0A9Q1JZ28"/>
<dbReference type="FunFam" id="2.60.120.650:FF:000033">
    <property type="entry name" value="Transcription factor jumonji (JmjC) domain-containing protein"/>
    <property type="match status" value="1"/>
</dbReference>
<feature type="region of interest" description="Disordered" evidence="6">
    <location>
        <begin position="893"/>
        <end position="1011"/>
    </location>
</feature>
<comment type="similarity">
    <text evidence="2">Belongs to the JARID1 histone demethylase family.</text>
</comment>
<evidence type="ECO:0000256" key="4">
    <source>
        <dbReference type="ARBA" id="ARBA00023242"/>
    </source>
</evidence>
<dbReference type="PANTHER" id="PTHR12549:SF11">
    <property type="entry name" value="LYSINE-SPECIFIC DEMETHYLASE JMJ25"/>
    <property type="match status" value="1"/>
</dbReference>
<feature type="compositionally biased region" description="Basic and acidic residues" evidence="6">
    <location>
        <begin position="84"/>
        <end position="126"/>
    </location>
</feature>
<keyword evidence="3" id="KW-0479">Metal-binding</keyword>
<feature type="compositionally biased region" description="Polar residues" evidence="6">
    <location>
        <begin position="262"/>
        <end position="271"/>
    </location>
</feature>
<feature type="compositionally biased region" description="Basic and acidic residues" evidence="6">
    <location>
        <begin position="510"/>
        <end position="535"/>
    </location>
</feature>
<dbReference type="GO" id="GO:0032454">
    <property type="term" value="F:histone H3K9 demethylase activity"/>
    <property type="evidence" value="ECO:0007669"/>
    <property type="project" value="InterPro"/>
</dbReference>
<comment type="subcellular location">
    <subcellularLocation>
        <location evidence="1">Nucleus</location>
    </subcellularLocation>
</comment>
<keyword evidence="4" id="KW-0539">Nucleus</keyword>
<gene>
    <name evidence="9" type="ORF">Cgig2_017402</name>
</gene>
<accession>A0A9Q1JZ28</accession>
<sequence length="1188" mass="135583">MGRRRDDDDGGVEIPPDEERCARNDGKGWRGKKPRAEGYKMCFYHLPHSVKSKMKMDQPPKSEEREIRTESKDIVYTRKKGRKSREQQQEQEEKRKKVEEDCGKSDEGEESNEKLEGEVKVDELKNPKKRGRKDVEKSGNLLEDGEQIICSDDKIGKKRHGGSGSRERDEQGVVGIDDVEDEEDEEEDRRVSRKKKKKKGVRELDSVEGNEDVKKEVGSEPNDGKGKKKREVEKCPPGVRENGAEKKGEGRAVTERPRRSASLRNLNTGASNEDKKLNPRIGIRDENGMKIDSNMCHQCQRNDKGRVVRCTKCKTKRFCAPCIQNWFGIPRSKRKRLLKHVRSAAETATARHACEWKDPSKSALISFFSFFGGNLFDAFFLYLQFVLNESFKISKEEEIEHLKSLLRTVLPFLKQFNEEQKKEKEMEAKIQGVPVSEINLQTAVCEKNERIYCNYCRTSIVDFHRSCPNCGYDLCLTCCREIRDGQLRGGDEEVIVEYVDRGSKRTSRSTRHEKDPVKQDTEKTIDGQVEERPELEADENGLVSCGPSKSSRSTCDETDIGNQAEFKGVGHQATEKPEWKASNNGSIPCPPEECDGCGGGLLELKSIFSDGWVSELLWKAELIASKWEYQDLSRSSFNRCSCFDSLNDVSGSNTRNCASREGSNDNSLYCPDARDLKCSELKHFQLHWARGEPLIVRHVLDTACGLSWEPMVMWRAVRQVQQVKNYTEYNFLKVQAIDCLDWCEVDINIHQFFKGYLEGRFDRANWPMMLKLKDWPPASKFEEELPRHGAEFICALPFKEYTHPRDGILNLAAKWPKELLKPDLGPKTYIAYGLPQELGRGDSVTKLHLDMSDAVNILTHTAEISLTSQQCKDISRLKQKHFAQDQREFFGIGIPEEDRKTQSNRVDLKSRKRKQVKFQSRHAKQKKEAEVSEASSEDQSTDGEKILAGFSDTEATQSNKEAKFEEVAEAAESSKGDIVDNEDDNTKNGKIDSDECRENEASPHASGSFMGSEHCDGGALWDIFRREDVPKLQEYLGKHFHEFRHIHCSPVRQVIHPIHDQTFYLMEDHKRKLKEEYGIEPWTFVQKVGEAVFIPAGCPHQVRNLKSCIKVALDFVSPENVDECIRLAGEFRLLPQNHRAKEDKLEVKKMTIHAVNKTVEDLEQLLSTSNAGTDTTEPAEMQPDSDAE</sequence>
<dbReference type="PROSITE" id="PS51667">
    <property type="entry name" value="WRC"/>
    <property type="match status" value="1"/>
</dbReference>
<feature type="compositionally biased region" description="Basic residues" evidence="6">
    <location>
        <begin position="910"/>
        <end position="925"/>
    </location>
</feature>
<feature type="compositionally biased region" description="Polar residues" evidence="6">
    <location>
        <begin position="1166"/>
        <end position="1176"/>
    </location>
</feature>
<evidence type="ECO:0000256" key="2">
    <source>
        <dbReference type="ARBA" id="ARBA00006801"/>
    </source>
</evidence>
<dbReference type="GO" id="GO:0031490">
    <property type="term" value="F:chromatin DNA binding"/>
    <property type="evidence" value="ECO:0007669"/>
    <property type="project" value="TreeGrafter"/>
</dbReference>
<evidence type="ECO:0000259" key="7">
    <source>
        <dbReference type="PROSITE" id="PS51184"/>
    </source>
</evidence>
<feature type="compositionally biased region" description="Basic and acidic residues" evidence="6">
    <location>
        <begin position="54"/>
        <end position="76"/>
    </location>
</feature>
<feature type="domain" description="JmjC" evidence="7">
    <location>
        <begin position="804"/>
        <end position="1132"/>
    </location>
</feature>
<feature type="domain" description="WRC" evidence="8">
    <location>
        <begin position="15"/>
        <end position="59"/>
    </location>
</feature>
<dbReference type="PROSITE" id="PS51184">
    <property type="entry name" value="JMJC"/>
    <property type="match status" value="1"/>
</dbReference>
<feature type="compositionally biased region" description="Acidic residues" evidence="6">
    <location>
        <begin position="177"/>
        <end position="187"/>
    </location>
</feature>
<evidence type="ECO:0000256" key="5">
    <source>
        <dbReference type="PROSITE-ProRule" id="PRU01002"/>
    </source>
</evidence>
<comment type="caution">
    <text evidence="9">The sequence shown here is derived from an EMBL/GenBank/DDBJ whole genome shotgun (WGS) entry which is preliminary data.</text>
</comment>
<feature type="compositionally biased region" description="Basic residues" evidence="6">
    <location>
        <begin position="191"/>
        <end position="200"/>
    </location>
</feature>
<feature type="compositionally biased region" description="Basic and acidic residues" evidence="6">
    <location>
        <begin position="960"/>
        <end position="1001"/>
    </location>
</feature>
<dbReference type="SMART" id="SM00558">
    <property type="entry name" value="JmjC"/>
    <property type="match status" value="1"/>
</dbReference>
<dbReference type="Proteomes" id="UP001153076">
    <property type="component" value="Unassembled WGS sequence"/>
</dbReference>
<evidence type="ECO:0008006" key="11">
    <source>
        <dbReference type="Google" id="ProtNLM"/>
    </source>
</evidence>